<accession>A8M835</accession>
<dbReference type="STRING" id="391037.Sare_1471"/>
<gene>
    <name evidence="3" type="ordered locus">Sare_1471</name>
</gene>
<protein>
    <submittedName>
        <fullName evidence="3">Peptidase S1 and S6 chymotrypsin/Hap</fullName>
    </submittedName>
</protein>
<dbReference type="GO" id="GO:0004252">
    <property type="term" value="F:serine-type endopeptidase activity"/>
    <property type="evidence" value="ECO:0007669"/>
    <property type="project" value="InterPro"/>
</dbReference>
<feature type="compositionally biased region" description="Low complexity" evidence="1">
    <location>
        <begin position="49"/>
        <end position="70"/>
    </location>
</feature>
<dbReference type="Gene3D" id="2.40.10.10">
    <property type="entry name" value="Trypsin-like serine proteases"/>
    <property type="match status" value="2"/>
</dbReference>
<keyword evidence="2" id="KW-1133">Transmembrane helix</keyword>
<name>A8M835_SALAI</name>
<dbReference type="KEGG" id="saq:Sare_1471"/>
<dbReference type="HOGENOM" id="CLU_047540_0_0_11"/>
<dbReference type="PANTHER" id="PTHR43019:SF23">
    <property type="entry name" value="PROTEASE DO-LIKE 5, CHLOROPLASTIC"/>
    <property type="match status" value="1"/>
</dbReference>
<dbReference type="PANTHER" id="PTHR43019">
    <property type="entry name" value="SERINE ENDOPROTEASE DEGS"/>
    <property type="match status" value="1"/>
</dbReference>
<evidence type="ECO:0000313" key="3">
    <source>
        <dbReference type="EMBL" id="ABV97369.1"/>
    </source>
</evidence>
<reference evidence="3" key="1">
    <citation type="submission" date="2007-10" db="EMBL/GenBank/DDBJ databases">
        <title>Complete sequence of Salinispora arenicola CNS-205.</title>
        <authorList>
            <consortium name="US DOE Joint Genome Institute"/>
            <person name="Copeland A."/>
            <person name="Lucas S."/>
            <person name="Lapidus A."/>
            <person name="Barry K."/>
            <person name="Glavina del Rio T."/>
            <person name="Dalin E."/>
            <person name="Tice H."/>
            <person name="Pitluck S."/>
            <person name="Foster B."/>
            <person name="Schmutz J."/>
            <person name="Larimer F."/>
            <person name="Land M."/>
            <person name="Hauser L."/>
            <person name="Kyrpides N."/>
            <person name="Ivanova N."/>
            <person name="Jensen P.R."/>
            <person name="Moore B.S."/>
            <person name="Penn K."/>
            <person name="Jenkins C."/>
            <person name="Udwary D."/>
            <person name="Xiang L."/>
            <person name="Gontang E."/>
            <person name="Richardson P."/>
        </authorList>
    </citation>
    <scope>NUCLEOTIDE SEQUENCE [LARGE SCALE GENOMIC DNA]</scope>
    <source>
        <strain evidence="3">CNS-205</strain>
    </source>
</reference>
<evidence type="ECO:0000256" key="1">
    <source>
        <dbReference type="SAM" id="MobiDB-lite"/>
    </source>
</evidence>
<feature type="region of interest" description="Disordered" evidence="1">
    <location>
        <begin position="1"/>
        <end position="129"/>
    </location>
</feature>
<dbReference type="eggNOG" id="COG0265">
    <property type="taxonomic scope" value="Bacteria"/>
</dbReference>
<feature type="compositionally biased region" description="Pro residues" evidence="1">
    <location>
        <begin position="27"/>
        <end position="48"/>
    </location>
</feature>
<feature type="transmembrane region" description="Helical" evidence="2">
    <location>
        <begin position="147"/>
        <end position="168"/>
    </location>
</feature>
<feature type="compositionally biased region" description="Pro residues" evidence="1">
    <location>
        <begin position="108"/>
        <end position="125"/>
    </location>
</feature>
<evidence type="ECO:0000256" key="2">
    <source>
        <dbReference type="SAM" id="Phobius"/>
    </source>
</evidence>
<keyword evidence="2" id="KW-0472">Membrane</keyword>
<dbReference type="GO" id="GO:0006508">
    <property type="term" value="P:proteolysis"/>
    <property type="evidence" value="ECO:0007669"/>
    <property type="project" value="InterPro"/>
</dbReference>
<dbReference type="OrthoDB" id="9788136at2"/>
<proteinExistence type="predicted"/>
<dbReference type="AlphaFoldDB" id="A8M835"/>
<dbReference type="InterPro" id="IPR009003">
    <property type="entry name" value="Peptidase_S1_PA"/>
</dbReference>
<dbReference type="PRINTS" id="PR00834">
    <property type="entry name" value="PROTEASES2C"/>
</dbReference>
<keyword evidence="2" id="KW-0812">Transmembrane</keyword>
<dbReference type="PATRIC" id="fig|391037.6.peg.1496"/>
<organism evidence="3">
    <name type="scientific">Salinispora arenicola (strain CNS-205)</name>
    <dbReference type="NCBI Taxonomy" id="391037"/>
    <lineage>
        <taxon>Bacteria</taxon>
        <taxon>Bacillati</taxon>
        <taxon>Actinomycetota</taxon>
        <taxon>Actinomycetes</taxon>
        <taxon>Micromonosporales</taxon>
        <taxon>Micromonosporaceae</taxon>
        <taxon>Salinispora</taxon>
    </lineage>
</organism>
<dbReference type="InterPro" id="IPR043504">
    <property type="entry name" value="Peptidase_S1_PA_chymotrypsin"/>
</dbReference>
<sequence>MTSGHGRSGAGEDFGATPADDTRDRPGPWPPAVDRPPVQPPPIAPAPPAGVAHGTPEPARPTVAPPRTTWSPPPQPGPSEDAPAAPVAAAVPGVPTYGGPGTSGAAYPPLPGSGGPPPVGPPPGGPGGIWPGAAHPVPVRAPRPLGLLGWVAVLAIGALLVVTGVQAYQIHRLTDRLADTDRRLVAGQEDSQARLDGLEARAKTLESEVGAAFDPEVIAAAALPSVFRVRAGRFTGSAFAVGESTAGGTNLFTNFHVVEGVWDDGDREVFLERTDQRFPATIVEVDKDNDIAQLRTTGKFTGLTAAPGEVKPGQQIVVVGAPLGLEDSVTTGVVSAFREAKGGDPAAIQFDAPINPGNSGGPVVNGERQVVGIATAKARDAEGIGLAVPIGTACEAFDIC</sequence>
<dbReference type="SUPFAM" id="SSF50494">
    <property type="entry name" value="Trypsin-like serine proteases"/>
    <property type="match status" value="1"/>
</dbReference>
<dbReference type="EMBL" id="CP000850">
    <property type="protein sequence ID" value="ABV97369.1"/>
    <property type="molecule type" value="Genomic_DNA"/>
</dbReference>
<dbReference type="Pfam" id="PF13365">
    <property type="entry name" value="Trypsin_2"/>
    <property type="match status" value="1"/>
</dbReference>
<dbReference type="InterPro" id="IPR001940">
    <property type="entry name" value="Peptidase_S1C"/>
</dbReference>
<feature type="compositionally biased region" description="Low complexity" evidence="1">
    <location>
        <begin position="78"/>
        <end position="95"/>
    </location>
</feature>